<dbReference type="Pfam" id="PF00581">
    <property type="entry name" value="Rhodanese"/>
    <property type="match status" value="1"/>
</dbReference>
<evidence type="ECO:0000313" key="3">
    <source>
        <dbReference type="Proteomes" id="UP000236755"/>
    </source>
</evidence>
<protein>
    <submittedName>
        <fullName evidence="2">Rhodanese-related sulfurtransferase</fullName>
    </submittedName>
</protein>
<dbReference type="SUPFAM" id="SSF52821">
    <property type="entry name" value="Rhodanese/Cell cycle control phosphatase"/>
    <property type="match status" value="1"/>
</dbReference>
<evidence type="ECO:0000313" key="2">
    <source>
        <dbReference type="EMBL" id="SEA06163.1"/>
    </source>
</evidence>
<dbReference type="GO" id="GO:0016740">
    <property type="term" value="F:transferase activity"/>
    <property type="evidence" value="ECO:0007669"/>
    <property type="project" value="UniProtKB-KW"/>
</dbReference>
<organism evidence="2 3">
    <name type="scientific">Haloplanus vescus</name>
    <dbReference type="NCBI Taxonomy" id="555874"/>
    <lineage>
        <taxon>Archaea</taxon>
        <taxon>Methanobacteriati</taxon>
        <taxon>Methanobacteriota</taxon>
        <taxon>Stenosarchaea group</taxon>
        <taxon>Halobacteria</taxon>
        <taxon>Halobacteriales</taxon>
        <taxon>Haloferacaceae</taxon>
        <taxon>Haloplanus</taxon>
    </lineage>
</organism>
<dbReference type="RefSeq" id="WP_092633783.1">
    <property type="nucleotide sequence ID" value="NZ_FNQT01000002.1"/>
</dbReference>
<feature type="domain" description="Rhodanese" evidence="1">
    <location>
        <begin position="59"/>
        <end position="151"/>
    </location>
</feature>
<dbReference type="Proteomes" id="UP000236755">
    <property type="component" value="Unassembled WGS sequence"/>
</dbReference>
<evidence type="ECO:0000259" key="1">
    <source>
        <dbReference type="PROSITE" id="PS50206"/>
    </source>
</evidence>
<dbReference type="STRING" id="555874.SAMN04488065_1640"/>
<dbReference type="OrthoDB" id="252224at2157"/>
<dbReference type="Gene3D" id="3.40.250.10">
    <property type="entry name" value="Rhodanese-like domain"/>
    <property type="match status" value="1"/>
</dbReference>
<dbReference type="EMBL" id="FNQT01000002">
    <property type="protein sequence ID" value="SEA06163.1"/>
    <property type="molecule type" value="Genomic_DNA"/>
</dbReference>
<dbReference type="PROSITE" id="PS50206">
    <property type="entry name" value="RHODANESE_3"/>
    <property type="match status" value="1"/>
</dbReference>
<reference evidence="2 3" key="1">
    <citation type="submission" date="2016-10" db="EMBL/GenBank/DDBJ databases">
        <authorList>
            <person name="de Groot N.N."/>
        </authorList>
    </citation>
    <scope>NUCLEOTIDE SEQUENCE [LARGE SCALE GENOMIC DNA]</scope>
    <source>
        <strain evidence="2 3">CGMCC 1.8712</strain>
    </source>
</reference>
<keyword evidence="3" id="KW-1185">Reference proteome</keyword>
<name>A0A1H3Y3K9_9EURY</name>
<keyword evidence="2" id="KW-0808">Transferase</keyword>
<dbReference type="InterPro" id="IPR001763">
    <property type="entry name" value="Rhodanese-like_dom"/>
</dbReference>
<sequence>MTRSRRAVLASTGVALGSLAGCLGGSSGSASNLDGYQTISVDGQSVPLAPLSDVHAWYESDRARFADARSQTAYAESHIDGAVWSPARNGQSSDDPVESWDTDTLIVTYCGCPHHLSSMRAASLIDAGYENVVALDDGFWAWQDAGYPVVGGNPDYEPPLRVVEGQTDPAFAGEMAWARHDPSGQREVTPIADDGSYALNVRFAGVADEDPIRLTTPAYELSAPLGELAAGVVSAAGRL</sequence>
<dbReference type="CDD" id="cd00158">
    <property type="entry name" value="RHOD"/>
    <property type="match status" value="1"/>
</dbReference>
<accession>A0A1H3Y3K9</accession>
<gene>
    <name evidence="2" type="ORF">SAMN04488065_1640</name>
</gene>
<dbReference type="PROSITE" id="PS51257">
    <property type="entry name" value="PROKAR_LIPOPROTEIN"/>
    <property type="match status" value="1"/>
</dbReference>
<proteinExistence type="predicted"/>
<dbReference type="AlphaFoldDB" id="A0A1H3Y3K9"/>
<dbReference type="InterPro" id="IPR036873">
    <property type="entry name" value="Rhodanese-like_dom_sf"/>
</dbReference>
<dbReference type="SMART" id="SM00450">
    <property type="entry name" value="RHOD"/>
    <property type="match status" value="1"/>
</dbReference>